<comment type="similarity">
    <text evidence="2">Belongs to the short-chain dehydrogenases/reductases (SDR) family.</text>
</comment>
<evidence type="ECO:0000313" key="7">
    <source>
        <dbReference type="EMBL" id="ORW28881.1"/>
    </source>
</evidence>
<keyword evidence="3" id="KW-0134">Cell wall</keyword>
<dbReference type="PROSITE" id="PS00061">
    <property type="entry name" value="ADH_SHORT"/>
    <property type="match status" value="1"/>
</dbReference>
<keyword evidence="4" id="KW-0560">Oxidoreductase</keyword>
<dbReference type="FunFam" id="3.40.50.720:FF:000084">
    <property type="entry name" value="Short-chain dehydrogenase reductase"/>
    <property type="match status" value="1"/>
</dbReference>
<name>A0A1X1ZX00_9MYCO</name>
<comment type="subcellular location">
    <subcellularLocation>
        <location evidence="1">Secreted</location>
        <location evidence="1">Cell wall</location>
    </subcellularLocation>
</comment>
<dbReference type="InterPro" id="IPR020904">
    <property type="entry name" value="Sc_DH/Rdtase_CS"/>
</dbReference>
<reference evidence="7 8" key="1">
    <citation type="submission" date="2016-01" db="EMBL/GenBank/DDBJ databases">
        <title>The new phylogeny of the genus Mycobacterium.</title>
        <authorList>
            <person name="Tarcisio F."/>
            <person name="Conor M."/>
            <person name="Antonella G."/>
            <person name="Elisabetta G."/>
            <person name="Giulia F.S."/>
            <person name="Sara T."/>
            <person name="Anna F."/>
            <person name="Clotilde B."/>
            <person name="Roberto B."/>
            <person name="Veronica D.S."/>
            <person name="Fabio R."/>
            <person name="Monica P."/>
            <person name="Olivier J."/>
            <person name="Enrico T."/>
            <person name="Nicola S."/>
        </authorList>
    </citation>
    <scope>NUCLEOTIDE SEQUENCE [LARGE SCALE GENOMIC DNA]</scope>
    <source>
        <strain evidence="7 8">DSM 44803</strain>
    </source>
</reference>
<dbReference type="Gene3D" id="3.40.50.720">
    <property type="entry name" value="NAD(P)-binding Rossmann-like Domain"/>
    <property type="match status" value="1"/>
</dbReference>
<dbReference type="Pfam" id="PF13561">
    <property type="entry name" value="adh_short_C2"/>
    <property type="match status" value="1"/>
</dbReference>
<evidence type="ECO:0000256" key="5">
    <source>
        <dbReference type="ARBA" id="ARBA00040781"/>
    </source>
</evidence>
<dbReference type="InterPro" id="IPR050259">
    <property type="entry name" value="SDR"/>
</dbReference>
<dbReference type="EMBL" id="LQPH01000059">
    <property type="protein sequence ID" value="ORW28881.1"/>
    <property type="molecule type" value="Genomic_DNA"/>
</dbReference>
<dbReference type="OrthoDB" id="7064009at2"/>
<dbReference type="RefSeq" id="WP_046185645.1">
    <property type="nucleotide sequence ID" value="NZ_JACKSS010000067.1"/>
</dbReference>
<gene>
    <name evidence="7" type="ORF">AWC17_27025</name>
</gene>
<dbReference type="GO" id="GO:0004316">
    <property type="term" value="F:3-oxoacyl-[acyl-carrier-protein] reductase (NADPH) activity"/>
    <property type="evidence" value="ECO:0007669"/>
    <property type="project" value="UniProtKB-EC"/>
</dbReference>
<evidence type="ECO:0000256" key="2">
    <source>
        <dbReference type="ARBA" id="ARBA00006484"/>
    </source>
</evidence>
<organism evidence="7 8">
    <name type="scientific">Mycobacterium nebraskense</name>
    <dbReference type="NCBI Taxonomy" id="244292"/>
    <lineage>
        <taxon>Bacteria</taxon>
        <taxon>Bacillati</taxon>
        <taxon>Actinomycetota</taxon>
        <taxon>Actinomycetes</taxon>
        <taxon>Mycobacteriales</taxon>
        <taxon>Mycobacteriaceae</taxon>
        <taxon>Mycobacterium</taxon>
    </lineage>
</organism>
<evidence type="ECO:0000256" key="1">
    <source>
        <dbReference type="ARBA" id="ARBA00004191"/>
    </source>
</evidence>
<dbReference type="InterPro" id="IPR036291">
    <property type="entry name" value="NAD(P)-bd_dom_sf"/>
</dbReference>
<evidence type="ECO:0000313" key="8">
    <source>
        <dbReference type="Proteomes" id="UP000193781"/>
    </source>
</evidence>
<dbReference type="GO" id="GO:0032787">
    <property type="term" value="P:monocarboxylic acid metabolic process"/>
    <property type="evidence" value="ECO:0007669"/>
    <property type="project" value="UniProtKB-ARBA"/>
</dbReference>
<dbReference type="CDD" id="cd05233">
    <property type="entry name" value="SDR_c"/>
    <property type="match status" value="1"/>
</dbReference>
<proteinExistence type="inferred from homology"/>
<dbReference type="PRINTS" id="PR00080">
    <property type="entry name" value="SDRFAMILY"/>
</dbReference>
<evidence type="ECO:0000256" key="6">
    <source>
        <dbReference type="ARBA" id="ARBA00047400"/>
    </source>
</evidence>
<dbReference type="PANTHER" id="PTHR42879:SF2">
    <property type="entry name" value="3-OXOACYL-[ACYL-CARRIER-PROTEIN] REDUCTASE FABG"/>
    <property type="match status" value="1"/>
</dbReference>
<evidence type="ECO:0000256" key="3">
    <source>
        <dbReference type="ARBA" id="ARBA00022512"/>
    </source>
</evidence>
<dbReference type="AlphaFoldDB" id="A0A1X1ZX00"/>
<keyword evidence="3" id="KW-0964">Secreted</keyword>
<dbReference type="PRINTS" id="PR00081">
    <property type="entry name" value="GDHRDH"/>
</dbReference>
<comment type="caution">
    <text evidence="7">The sequence shown here is derived from an EMBL/GenBank/DDBJ whole genome shotgun (WGS) entry which is preliminary data.</text>
</comment>
<dbReference type="Proteomes" id="UP000193781">
    <property type="component" value="Unassembled WGS sequence"/>
</dbReference>
<comment type="catalytic activity">
    <reaction evidence="6">
        <text>a (3R)-hydroxyacyl-[ACP] + NADP(+) = a 3-oxoacyl-[ACP] + NADPH + H(+)</text>
        <dbReference type="Rhea" id="RHEA:17397"/>
        <dbReference type="Rhea" id="RHEA-COMP:9916"/>
        <dbReference type="Rhea" id="RHEA-COMP:9945"/>
        <dbReference type="ChEBI" id="CHEBI:15378"/>
        <dbReference type="ChEBI" id="CHEBI:57783"/>
        <dbReference type="ChEBI" id="CHEBI:58349"/>
        <dbReference type="ChEBI" id="CHEBI:78776"/>
        <dbReference type="ChEBI" id="CHEBI:78827"/>
        <dbReference type="EC" id="1.1.1.100"/>
    </reaction>
    <physiologicalReaction direction="right-to-left" evidence="6">
        <dbReference type="Rhea" id="RHEA:17399"/>
    </physiologicalReaction>
</comment>
<protein>
    <recommendedName>
        <fullName evidence="5">3-oxoacyl-[acyl-carrier-protein] reductase MabA</fullName>
    </recommendedName>
</protein>
<dbReference type="SUPFAM" id="SSF51735">
    <property type="entry name" value="NAD(P)-binding Rossmann-fold domains"/>
    <property type="match status" value="1"/>
</dbReference>
<dbReference type="PANTHER" id="PTHR42879">
    <property type="entry name" value="3-OXOACYL-(ACYL-CARRIER-PROTEIN) REDUCTASE"/>
    <property type="match status" value="1"/>
</dbReference>
<sequence>MSDRLRGKVAIVTGASSAGLSWGNGKATAVRFAGEGATVLCVARGDGARETAELIAEQGGEATAHQADVTVAEQVRDMVEHCVAAYGRIDILHNNVGVDRVGGPVETSEQSWDDVIRTNLTSQFLTCKYALPVMERQRAGAIINMSSIAGIRWVGAPSISYASSKAAVIQFTQTVALQYASRGVRANTIVLGVVRTPALEGWVNSVSDDPDQVWRHLDESTPRGRIGDAWDAAHAAVFLASDEAGFITGTTLVVDGGMSATIGI</sequence>
<keyword evidence="8" id="KW-1185">Reference proteome</keyword>
<dbReference type="InterPro" id="IPR002347">
    <property type="entry name" value="SDR_fam"/>
</dbReference>
<accession>A0A1X1ZX00</accession>
<dbReference type="STRING" id="244292.ABW17_29610"/>
<evidence type="ECO:0000256" key="4">
    <source>
        <dbReference type="ARBA" id="ARBA00023002"/>
    </source>
</evidence>